<evidence type="ECO:0000256" key="1">
    <source>
        <dbReference type="ARBA" id="ARBA00004141"/>
    </source>
</evidence>
<comment type="subcellular location">
    <subcellularLocation>
        <location evidence="1">Membrane</location>
        <topology evidence="1">Multi-pass membrane protein</topology>
    </subcellularLocation>
</comment>
<sequence length="367" mass="40619">MSIKRLKQIAKREAEHLFTVRPSAKPWHVSLSAALIIASTILIGALYHNLPMGILASLGAMIILNQPVAGSLRQRQGLLLLMGIIMVLSFSVGLIAHQVQLLKWPLFTLLCFIVVAIGRYLHLPPPGSMFVLMASVIAIFMPGGWEDMPGRISVVAAGALYAWVMSLFYNLAVVGVASEPAPSKHYYELGLITESLIVCFFVVLSLELALWLDMPYPYWVPVSCYIIMQGMQLRTMWIRQLHRVLGTGIGVFVAAFLLSFSWSNVGVALVIFCLLLWIETLVSRHYASAVIMITPLTIFIAEYGKSAAHTEVGAMAYQGIMQARFLDTLLGCVVALLGGVVMQSTWLRRPLMTLEAKVFQDKIRLQK</sequence>
<feature type="transmembrane region" description="Helical" evidence="5">
    <location>
        <begin position="77"/>
        <end position="96"/>
    </location>
</feature>
<proteinExistence type="predicted"/>
<evidence type="ECO:0000256" key="4">
    <source>
        <dbReference type="ARBA" id="ARBA00023136"/>
    </source>
</evidence>
<evidence type="ECO:0000313" key="8">
    <source>
        <dbReference type="Proteomes" id="UP000442109"/>
    </source>
</evidence>
<keyword evidence="8" id="KW-1185">Reference proteome</keyword>
<name>A0A844LYN9_9GAMM</name>
<evidence type="ECO:0000256" key="5">
    <source>
        <dbReference type="SAM" id="Phobius"/>
    </source>
</evidence>
<dbReference type="Proteomes" id="UP000442109">
    <property type="component" value="Unassembled WGS sequence"/>
</dbReference>
<dbReference type="EMBL" id="WFKQ01000001">
    <property type="protein sequence ID" value="MUG31694.1"/>
    <property type="molecule type" value="Genomic_DNA"/>
</dbReference>
<gene>
    <name evidence="7" type="ORF">GB996_02690</name>
</gene>
<reference evidence="7 8" key="1">
    <citation type="journal article" date="2019" name="PLoS ONE">
        <title>Pup mortality in New Zealand sea lions (Phocarctos hookeri) at Enderby Island, Auckland Islands, 2013-18.</title>
        <authorList>
            <person name="Michael S.A."/>
            <person name="Hayman D.T.S."/>
            <person name="Gray R."/>
            <person name="Zhang J."/>
            <person name="Rogers L."/>
            <person name="Roe W.D."/>
        </authorList>
    </citation>
    <scope>NUCLEOTIDE SEQUENCE [LARGE SCALE GENOMIC DNA]</scope>
    <source>
        <strain evidence="7 8">SM868</strain>
    </source>
</reference>
<dbReference type="RefSeq" id="WP_155586755.1">
    <property type="nucleotide sequence ID" value="NZ_WFKQ01000001.1"/>
</dbReference>
<evidence type="ECO:0000259" key="6">
    <source>
        <dbReference type="Pfam" id="PF13515"/>
    </source>
</evidence>
<feature type="transmembrane region" description="Helical" evidence="5">
    <location>
        <begin position="151"/>
        <end position="177"/>
    </location>
</feature>
<protein>
    <submittedName>
        <fullName evidence="7">FUSC family protein</fullName>
    </submittedName>
</protein>
<comment type="caution">
    <text evidence="7">The sequence shown here is derived from an EMBL/GenBank/DDBJ whole genome shotgun (WGS) entry which is preliminary data.</text>
</comment>
<feature type="transmembrane region" description="Helical" evidence="5">
    <location>
        <begin position="102"/>
        <end position="121"/>
    </location>
</feature>
<evidence type="ECO:0000256" key="2">
    <source>
        <dbReference type="ARBA" id="ARBA00022692"/>
    </source>
</evidence>
<feature type="transmembrane region" description="Helical" evidence="5">
    <location>
        <begin position="128"/>
        <end position="145"/>
    </location>
</feature>
<feature type="domain" description="Integral membrane bound transporter" evidence="6">
    <location>
        <begin position="207"/>
        <end position="337"/>
    </location>
</feature>
<evidence type="ECO:0000256" key="3">
    <source>
        <dbReference type="ARBA" id="ARBA00022989"/>
    </source>
</evidence>
<feature type="transmembrane region" description="Helical" evidence="5">
    <location>
        <begin position="218"/>
        <end position="237"/>
    </location>
</feature>
<dbReference type="OrthoDB" id="581879at2"/>
<keyword evidence="2 5" id="KW-0812">Transmembrane</keyword>
<keyword evidence="3 5" id="KW-1133">Transmembrane helix</keyword>
<dbReference type="GO" id="GO:0016020">
    <property type="term" value="C:membrane"/>
    <property type="evidence" value="ECO:0007669"/>
    <property type="project" value="UniProtKB-SubCell"/>
</dbReference>
<feature type="transmembrane region" description="Helical" evidence="5">
    <location>
        <begin position="249"/>
        <end position="278"/>
    </location>
</feature>
<dbReference type="AlphaFoldDB" id="A0A844LYN9"/>
<dbReference type="Pfam" id="PF13515">
    <property type="entry name" value="FUSC_2"/>
    <property type="match status" value="1"/>
</dbReference>
<feature type="transmembrane region" description="Helical" evidence="5">
    <location>
        <begin position="27"/>
        <end position="47"/>
    </location>
</feature>
<keyword evidence="4 5" id="KW-0472">Membrane</keyword>
<accession>A0A844LYN9</accession>
<feature type="transmembrane region" description="Helical" evidence="5">
    <location>
        <begin position="189"/>
        <end position="212"/>
    </location>
</feature>
<feature type="transmembrane region" description="Helical" evidence="5">
    <location>
        <begin position="325"/>
        <end position="346"/>
    </location>
</feature>
<dbReference type="InterPro" id="IPR049453">
    <property type="entry name" value="Memb_transporter_dom"/>
</dbReference>
<feature type="transmembrane region" description="Helical" evidence="5">
    <location>
        <begin position="53"/>
        <end position="70"/>
    </location>
</feature>
<feature type="transmembrane region" description="Helical" evidence="5">
    <location>
        <begin position="284"/>
        <end position="304"/>
    </location>
</feature>
<evidence type="ECO:0000313" key="7">
    <source>
        <dbReference type="EMBL" id="MUG31694.1"/>
    </source>
</evidence>
<organism evidence="7 8">
    <name type="scientific">Psychrobacter sanguinis</name>
    <dbReference type="NCBI Taxonomy" id="861445"/>
    <lineage>
        <taxon>Bacteria</taxon>
        <taxon>Pseudomonadati</taxon>
        <taxon>Pseudomonadota</taxon>
        <taxon>Gammaproteobacteria</taxon>
        <taxon>Moraxellales</taxon>
        <taxon>Moraxellaceae</taxon>
        <taxon>Psychrobacter</taxon>
    </lineage>
</organism>